<gene>
    <name evidence="2" type="ORF">ACFPQ9_10670</name>
</gene>
<reference evidence="3" key="1">
    <citation type="journal article" date="2019" name="Int. J. Syst. Evol. Microbiol.">
        <title>The Global Catalogue of Microorganisms (GCM) 10K type strain sequencing project: providing services to taxonomists for standard genome sequencing and annotation.</title>
        <authorList>
            <consortium name="The Broad Institute Genomics Platform"/>
            <consortium name="The Broad Institute Genome Sequencing Center for Infectious Disease"/>
            <person name="Wu L."/>
            <person name="Ma J."/>
        </authorList>
    </citation>
    <scope>NUCLEOTIDE SEQUENCE [LARGE SCALE GENOMIC DNA]</scope>
    <source>
        <strain evidence="3">KCTC 42586</strain>
    </source>
</reference>
<evidence type="ECO:0000256" key="1">
    <source>
        <dbReference type="SAM" id="MobiDB-lite"/>
    </source>
</evidence>
<dbReference type="EMBL" id="JBHSKM010000005">
    <property type="protein sequence ID" value="MFC5214288.1"/>
    <property type="molecule type" value="Genomic_DNA"/>
</dbReference>
<organism evidence="2 3">
    <name type="scientific">Streptomyces coerulescens</name>
    <dbReference type="NCBI Taxonomy" id="29304"/>
    <lineage>
        <taxon>Bacteria</taxon>
        <taxon>Bacillati</taxon>
        <taxon>Actinomycetota</taxon>
        <taxon>Actinomycetes</taxon>
        <taxon>Kitasatosporales</taxon>
        <taxon>Streptomycetaceae</taxon>
        <taxon>Streptomyces</taxon>
    </lineage>
</organism>
<keyword evidence="3" id="KW-1185">Reference proteome</keyword>
<sequence length="159" mass="16293">MSENDTPIGEPTADGAAGRAPDSSAGGPFAALVAAAIAGEPLRSVSARAVDPETGKRIPHNQLPKIAKGDGYKRERWLIGAVAAAVGRPLVEVQRAAAEEWTGLQVGDLLRASNSTTTVVVAYESGTTADDLPLLKEKLKTLGLGNIRVVSADVGDSAP</sequence>
<evidence type="ECO:0000313" key="2">
    <source>
        <dbReference type="EMBL" id="MFC5214288.1"/>
    </source>
</evidence>
<dbReference type="RefSeq" id="WP_380850342.1">
    <property type="nucleotide sequence ID" value="NZ_JBHSKM010000005.1"/>
</dbReference>
<name>A0ABW0CGB4_STRCD</name>
<proteinExistence type="predicted"/>
<feature type="region of interest" description="Disordered" evidence="1">
    <location>
        <begin position="1"/>
        <end position="24"/>
    </location>
</feature>
<accession>A0ABW0CGB4</accession>
<dbReference type="Proteomes" id="UP001596263">
    <property type="component" value="Unassembled WGS sequence"/>
</dbReference>
<comment type="caution">
    <text evidence="2">The sequence shown here is derived from an EMBL/GenBank/DDBJ whole genome shotgun (WGS) entry which is preliminary data.</text>
</comment>
<protein>
    <submittedName>
        <fullName evidence="2">Uncharacterized protein</fullName>
    </submittedName>
</protein>
<evidence type="ECO:0000313" key="3">
    <source>
        <dbReference type="Proteomes" id="UP001596263"/>
    </source>
</evidence>